<accession>A0A949JGU2</accession>
<dbReference type="InterPro" id="IPR000836">
    <property type="entry name" value="PRTase_dom"/>
</dbReference>
<feature type="compositionally biased region" description="Basic and acidic residues" evidence="2">
    <location>
        <begin position="109"/>
        <end position="118"/>
    </location>
</feature>
<evidence type="ECO:0000259" key="3">
    <source>
        <dbReference type="Pfam" id="PF00156"/>
    </source>
</evidence>
<gene>
    <name evidence="4" type="ORF">JGS22_013825</name>
</gene>
<dbReference type="Gene3D" id="3.40.50.2020">
    <property type="match status" value="1"/>
</dbReference>
<dbReference type="InterPro" id="IPR051910">
    <property type="entry name" value="ComF/GntX_DNA_util-trans"/>
</dbReference>
<dbReference type="InterPro" id="IPR029057">
    <property type="entry name" value="PRTase-like"/>
</dbReference>
<protein>
    <submittedName>
        <fullName evidence="4">ComF family protein</fullName>
    </submittedName>
</protein>
<feature type="region of interest" description="Disordered" evidence="2">
    <location>
        <begin position="103"/>
        <end position="137"/>
    </location>
</feature>
<dbReference type="EMBL" id="JAELVF020000001">
    <property type="protein sequence ID" value="MBU7598663.1"/>
    <property type="molecule type" value="Genomic_DNA"/>
</dbReference>
<dbReference type="PANTHER" id="PTHR47505:SF1">
    <property type="entry name" value="DNA UTILIZATION PROTEIN YHGH"/>
    <property type="match status" value="1"/>
</dbReference>
<keyword evidence="5" id="KW-1185">Reference proteome</keyword>
<dbReference type="AlphaFoldDB" id="A0A949JGU2"/>
<dbReference type="Pfam" id="PF00156">
    <property type="entry name" value="Pribosyltran"/>
    <property type="match status" value="1"/>
</dbReference>
<evidence type="ECO:0000313" key="5">
    <source>
        <dbReference type="Proteomes" id="UP000694501"/>
    </source>
</evidence>
<evidence type="ECO:0000313" key="4">
    <source>
        <dbReference type="EMBL" id="MBU7598663.1"/>
    </source>
</evidence>
<organism evidence="4 5">
    <name type="scientific">Streptomyces tardus</name>
    <dbReference type="NCBI Taxonomy" id="2780544"/>
    <lineage>
        <taxon>Bacteria</taxon>
        <taxon>Bacillati</taxon>
        <taxon>Actinomycetota</taxon>
        <taxon>Actinomycetes</taxon>
        <taxon>Kitasatosporales</taxon>
        <taxon>Streptomycetaceae</taxon>
        <taxon>Streptomyces</taxon>
    </lineage>
</organism>
<evidence type="ECO:0000256" key="1">
    <source>
        <dbReference type="ARBA" id="ARBA00008007"/>
    </source>
</evidence>
<dbReference type="SUPFAM" id="SSF53271">
    <property type="entry name" value="PRTase-like"/>
    <property type="match status" value="1"/>
</dbReference>
<comment type="caution">
    <text evidence="4">The sequence shown here is derived from an EMBL/GenBank/DDBJ whole genome shotgun (WGS) entry which is preliminary data.</text>
</comment>
<comment type="similarity">
    <text evidence="1">Belongs to the ComF/GntX family.</text>
</comment>
<name>A0A949JGU2_9ACTN</name>
<proteinExistence type="inferred from homology"/>
<feature type="compositionally biased region" description="Low complexity" evidence="2">
    <location>
        <begin position="119"/>
        <end position="128"/>
    </location>
</feature>
<dbReference type="RefSeq" id="WP_211039817.1">
    <property type="nucleotide sequence ID" value="NZ_JAELVF020000001.1"/>
</dbReference>
<feature type="domain" description="Phosphoribosyltransferase" evidence="3">
    <location>
        <begin position="209"/>
        <end position="266"/>
    </location>
</feature>
<dbReference type="PANTHER" id="PTHR47505">
    <property type="entry name" value="DNA UTILIZATION PROTEIN YHGH"/>
    <property type="match status" value="1"/>
</dbReference>
<sequence length="271" mass="27721">MAWWEHLVDLVLPVDCAGCGAPRQAWCADCARELTDAGVLGRVRPSPCPPGLPAVYACAEYADAVRAALLAHKERGVLRLAGPLGEALAGAVRVALRAERLGTGASAEPPHREIDRAPRGPARGAAGRENGVRGAAAGSGERTVLLVPVPSSRRSVAARGHHPTLRLARAAAARLRAENTDTELLPALGLARRTTDQAGLTAEQRAANVRGAFAVRAGAESLLRGRRVVLGDDLLTTGASLAEAARAVRAAGGTVVGAAVVAAPRGSRAGT</sequence>
<reference evidence="4" key="1">
    <citation type="submission" date="2021-06" db="EMBL/GenBank/DDBJ databases">
        <title>Sequencing of actinobacteria type strains.</title>
        <authorList>
            <person name="Nguyen G.-S."/>
            <person name="Wentzel A."/>
        </authorList>
    </citation>
    <scope>NUCLEOTIDE SEQUENCE</scope>
    <source>
        <strain evidence="4">P38-E01</strain>
    </source>
</reference>
<dbReference type="Proteomes" id="UP000694501">
    <property type="component" value="Unassembled WGS sequence"/>
</dbReference>
<evidence type="ECO:0000256" key="2">
    <source>
        <dbReference type="SAM" id="MobiDB-lite"/>
    </source>
</evidence>